<accession>A0ACC0AIV8</accession>
<reference evidence="2" key="1">
    <citation type="journal article" date="2023" name="Nat. Plants">
        <title>Single-cell RNA sequencing provides a high-resolution roadmap for understanding the multicellular compartmentation of specialized metabolism.</title>
        <authorList>
            <person name="Sun S."/>
            <person name="Shen X."/>
            <person name="Li Y."/>
            <person name="Li Y."/>
            <person name="Wang S."/>
            <person name="Li R."/>
            <person name="Zhang H."/>
            <person name="Shen G."/>
            <person name="Guo B."/>
            <person name="Wei J."/>
            <person name="Xu J."/>
            <person name="St-Pierre B."/>
            <person name="Chen S."/>
            <person name="Sun C."/>
        </authorList>
    </citation>
    <scope>NUCLEOTIDE SEQUENCE [LARGE SCALE GENOMIC DNA]</scope>
</reference>
<name>A0ACC0AIV8_CATRO</name>
<evidence type="ECO:0000313" key="1">
    <source>
        <dbReference type="EMBL" id="KAI5659378.1"/>
    </source>
</evidence>
<comment type="caution">
    <text evidence="1">The sequence shown here is derived from an EMBL/GenBank/DDBJ whole genome shotgun (WGS) entry which is preliminary data.</text>
</comment>
<proteinExistence type="predicted"/>
<keyword evidence="2" id="KW-1185">Reference proteome</keyword>
<gene>
    <name evidence="1" type="ORF">M9H77_28171</name>
</gene>
<organism evidence="1 2">
    <name type="scientific">Catharanthus roseus</name>
    <name type="common">Madagascar periwinkle</name>
    <name type="synonym">Vinca rosea</name>
    <dbReference type="NCBI Taxonomy" id="4058"/>
    <lineage>
        <taxon>Eukaryota</taxon>
        <taxon>Viridiplantae</taxon>
        <taxon>Streptophyta</taxon>
        <taxon>Embryophyta</taxon>
        <taxon>Tracheophyta</taxon>
        <taxon>Spermatophyta</taxon>
        <taxon>Magnoliopsida</taxon>
        <taxon>eudicotyledons</taxon>
        <taxon>Gunneridae</taxon>
        <taxon>Pentapetalae</taxon>
        <taxon>asterids</taxon>
        <taxon>lamiids</taxon>
        <taxon>Gentianales</taxon>
        <taxon>Apocynaceae</taxon>
        <taxon>Rauvolfioideae</taxon>
        <taxon>Vinceae</taxon>
        <taxon>Catharanthinae</taxon>
        <taxon>Catharanthus</taxon>
    </lineage>
</organism>
<dbReference type="Proteomes" id="UP001060085">
    <property type="component" value="Linkage Group LG06"/>
</dbReference>
<sequence>MGFQCETLLYFLLSLIFFVNIAYGIKLRKKTKSEKPPGPPGMPFFGNLLQFDNSNRHEFLLKLSKKYGPLMSLQFGNRKALVISSSKIAKEALKTHDLVFSNRPRMTSQQKFSYNGLDVAFSSYNSYWKEMRKIYVLHLLNDKRVQSFHPLLENEVSYLIYKITKLASSFQHININEIAMTFSSNVICRVAFGKRYDEDGQEKKRFKEVIEETQAMLAGFFFSDYFPLLSWIDKINGMAARLEKNFKKLDSFFQELVDEHLDPNRPQKDLKDHDIIDLLIQLKKDQTSQFIITMDHIKAVLMDLFIAATDTIGGTIIWSMTALMKNPSKLEKVQSEIREIVGTKGVVDKEDINKLPYLKAIVKETLRLYPPAPVPAPRETIDTCFIEGYKIEPKTTVYFNLWAIGRDSGTWKNPNEFIPERFLDNNIDVRGNNFEVIPFGAGRRGCPGISLGLATVELALSNLLYCFDWELPVGMKPEDVDTYVLPGLTMHKKSPLQLLAKKYVYSI</sequence>
<dbReference type="EMBL" id="CM044706">
    <property type="protein sequence ID" value="KAI5659378.1"/>
    <property type="molecule type" value="Genomic_DNA"/>
</dbReference>
<evidence type="ECO:0000313" key="2">
    <source>
        <dbReference type="Proteomes" id="UP001060085"/>
    </source>
</evidence>
<protein>
    <submittedName>
        <fullName evidence="1">Uncharacterized protein</fullName>
    </submittedName>
</protein>